<dbReference type="PANTHER" id="PTHR21310:SF51">
    <property type="entry name" value="AMINOGLYCOSIDE PHOSPHOTRANSFERASE DOMAIN-CONTAINING PROTEIN"/>
    <property type="match status" value="1"/>
</dbReference>
<dbReference type="Proteomes" id="UP001199106">
    <property type="component" value="Unassembled WGS sequence"/>
</dbReference>
<dbReference type="PROSITE" id="PS50865">
    <property type="entry name" value="ZF_MYND_2"/>
    <property type="match status" value="1"/>
</dbReference>
<dbReference type="Pfam" id="PF01753">
    <property type="entry name" value="zf-MYND"/>
    <property type="match status" value="1"/>
</dbReference>
<feature type="region of interest" description="Disordered" evidence="5">
    <location>
        <begin position="235"/>
        <end position="305"/>
    </location>
</feature>
<evidence type="ECO:0000256" key="1">
    <source>
        <dbReference type="ARBA" id="ARBA00022723"/>
    </source>
</evidence>
<name>A0AAD4I6U1_9PLEO</name>
<evidence type="ECO:0000256" key="5">
    <source>
        <dbReference type="SAM" id="MobiDB-lite"/>
    </source>
</evidence>
<evidence type="ECO:0000259" key="6">
    <source>
        <dbReference type="PROSITE" id="PS50865"/>
    </source>
</evidence>
<evidence type="ECO:0000256" key="2">
    <source>
        <dbReference type="ARBA" id="ARBA00022771"/>
    </source>
</evidence>
<proteinExistence type="predicted"/>
<comment type="caution">
    <text evidence="7">The sequence shown here is derived from an EMBL/GenBank/DDBJ whole genome shotgun (WGS) entry which is preliminary data.</text>
</comment>
<feature type="compositionally biased region" description="Polar residues" evidence="5">
    <location>
        <begin position="258"/>
        <end position="278"/>
    </location>
</feature>
<evidence type="ECO:0000313" key="7">
    <source>
        <dbReference type="EMBL" id="KAG9187963.1"/>
    </source>
</evidence>
<dbReference type="EMBL" id="JAANER010000006">
    <property type="protein sequence ID" value="KAG9187963.1"/>
    <property type="molecule type" value="Genomic_DNA"/>
</dbReference>
<dbReference type="Gene3D" id="6.10.140.2220">
    <property type="match status" value="1"/>
</dbReference>
<dbReference type="GO" id="GO:0008270">
    <property type="term" value="F:zinc ion binding"/>
    <property type="evidence" value="ECO:0007669"/>
    <property type="project" value="UniProtKB-KW"/>
</dbReference>
<keyword evidence="2 4" id="KW-0863">Zinc-finger</keyword>
<evidence type="ECO:0000313" key="8">
    <source>
        <dbReference type="Proteomes" id="UP001199106"/>
    </source>
</evidence>
<dbReference type="SUPFAM" id="SSF144232">
    <property type="entry name" value="HIT/MYND zinc finger-like"/>
    <property type="match status" value="1"/>
</dbReference>
<feature type="compositionally biased region" description="Polar residues" evidence="5">
    <location>
        <begin position="355"/>
        <end position="365"/>
    </location>
</feature>
<dbReference type="AlphaFoldDB" id="A0AAD4I6U1"/>
<feature type="domain" description="MYND-type" evidence="6">
    <location>
        <begin position="39"/>
        <end position="82"/>
    </location>
</feature>
<keyword evidence="8" id="KW-1185">Reference proteome</keyword>
<evidence type="ECO:0000256" key="4">
    <source>
        <dbReference type="PROSITE-ProRule" id="PRU00134"/>
    </source>
</evidence>
<accession>A0AAD4I6U1</accession>
<protein>
    <recommendedName>
        <fullName evidence="6">MYND-type domain-containing protein</fullName>
    </recommendedName>
</protein>
<keyword evidence="1" id="KW-0479">Metal-binding</keyword>
<feature type="region of interest" description="Disordered" evidence="5">
    <location>
        <begin position="320"/>
        <end position="366"/>
    </location>
</feature>
<feature type="compositionally biased region" description="Basic and acidic residues" evidence="5">
    <location>
        <begin position="291"/>
        <end position="305"/>
    </location>
</feature>
<dbReference type="InterPro" id="IPR051678">
    <property type="entry name" value="AGP_Transferase"/>
</dbReference>
<keyword evidence="3" id="KW-0862">Zinc</keyword>
<organism evidence="7 8">
    <name type="scientific">Alternaria panax</name>
    <dbReference type="NCBI Taxonomy" id="48097"/>
    <lineage>
        <taxon>Eukaryota</taxon>
        <taxon>Fungi</taxon>
        <taxon>Dikarya</taxon>
        <taxon>Ascomycota</taxon>
        <taxon>Pezizomycotina</taxon>
        <taxon>Dothideomycetes</taxon>
        <taxon>Pleosporomycetidae</taxon>
        <taxon>Pleosporales</taxon>
        <taxon>Pleosporineae</taxon>
        <taxon>Pleosporaceae</taxon>
        <taxon>Alternaria</taxon>
        <taxon>Alternaria sect. Panax</taxon>
    </lineage>
</organism>
<sequence length="587" mass="65464">MKFFLKPCIALIVLFFSFPYIFRLLASFIIVSNTAPKQCASCKKTAADIGLPNLQQRSKCRTTEYCGRDCQKADWKAHKKICAQQANTNAYAGFPPSTTHSTNYSAPRMKTLEKHVPNPFTRLDDGNYLHDRPEKDVYRLLIDAFRMRKVMHLMESAGPGEGNIMSMMDIGQMMGVLEFSSSSNGTQQSFWNKQPKTSAVPDILNDPKIRGRLSRQDVSLSTVLANSYEKCKDRFARHKKGKTQDPVQTSHDIFPSQEAASPQPNLTVITQTRNSIDSPPQPPQKSGSVPGRRDSRPEVNEHARAIRDDVSIDLISKIGLPTITPNTGNTKKGSDKAAPFSRRSCDEEVEDDEWSTPSRMSQSRSLGLRTSACTSPLEFHKILSQHVGGSVVTAEDDYQYCKQFKGGDNYVRIYNVLTATNAGAYVVKVPGVGTALRWQKHDGYMLRSEFGTIKFIRERTKCPVPEVIAYSDTLDKDLDVSYILMKACTGVSGVGVWFGANADGTWDPEEADFPSAALAAKRLRMLRSLAQTMAELRNLEFDKIGALKSNNADKNGMPTVGPVRVWETNPYCMTDMFTEKAPREYLV</sequence>
<evidence type="ECO:0000256" key="3">
    <source>
        <dbReference type="ARBA" id="ARBA00022833"/>
    </source>
</evidence>
<reference evidence="7" key="1">
    <citation type="submission" date="2021-07" db="EMBL/GenBank/DDBJ databases">
        <title>Genome Resource of American Ginseng Black Spot Pathogen Alternaria panax.</title>
        <authorList>
            <person name="Qiu C."/>
            <person name="Wang W."/>
            <person name="Liu Z."/>
        </authorList>
    </citation>
    <scope>NUCLEOTIDE SEQUENCE</scope>
    <source>
        <strain evidence="7">BNCC115425</strain>
    </source>
</reference>
<gene>
    <name evidence="7" type="ORF">G6011_01886</name>
</gene>
<dbReference type="InterPro" id="IPR002893">
    <property type="entry name" value="Znf_MYND"/>
</dbReference>
<dbReference type="PANTHER" id="PTHR21310">
    <property type="entry name" value="AMINOGLYCOSIDE PHOSPHOTRANSFERASE-RELATED-RELATED"/>
    <property type="match status" value="1"/>
</dbReference>